<organism evidence="3 4">
    <name type="scientific">Meripilus lineatus</name>
    <dbReference type="NCBI Taxonomy" id="2056292"/>
    <lineage>
        <taxon>Eukaryota</taxon>
        <taxon>Fungi</taxon>
        <taxon>Dikarya</taxon>
        <taxon>Basidiomycota</taxon>
        <taxon>Agaricomycotina</taxon>
        <taxon>Agaricomycetes</taxon>
        <taxon>Polyporales</taxon>
        <taxon>Meripilaceae</taxon>
        <taxon>Meripilus</taxon>
    </lineage>
</organism>
<evidence type="ECO:0000313" key="4">
    <source>
        <dbReference type="Proteomes" id="UP001212997"/>
    </source>
</evidence>
<dbReference type="AlphaFoldDB" id="A0AAD5YP14"/>
<dbReference type="Proteomes" id="UP001212997">
    <property type="component" value="Unassembled WGS sequence"/>
</dbReference>
<keyword evidence="4" id="KW-1185">Reference proteome</keyword>
<keyword evidence="1" id="KW-0812">Transmembrane</keyword>
<dbReference type="EMBL" id="JANAWD010000004">
    <property type="protein sequence ID" value="KAJ3492009.1"/>
    <property type="molecule type" value="Genomic_DNA"/>
</dbReference>
<comment type="caution">
    <text evidence="3">The sequence shown here is derived from an EMBL/GenBank/DDBJ whole genome shotgun (WGS) entry which is preliminary data.</text>
</comment>
<dbReference type="Pfam" id="PF00487">
    <property type="entry name" value="FA_desaturase"/>
    <property type="match status" value="1"/>
</dbReference>
<gene>
    <name evidence="3" type="ORF">NLI96_g282</name>
</gene>
<keyword evidence="1" id="KW-1133">Transmembrane helix</keyword>
<dbReference type="InterPro" id="IPR012171">
    <property type="entry name" value="Fatty_acid_desaturase"/>
</dbReference>
<evidence type="ECO:0000256" key="1">
    <source>
        <dbReference type="SAM" id="Phobius"/>
    </source>
</evidence>
<name>A0AAD5YP14_9APHY</name>
<dbReference type="PANTHER" id="PTHR32100">
    <property type="entry name" value="OMEGA-6 FATTY ACID DESATURASE, CHLOROPLASTIC"/>
    <property type="match status" value="1"/>
</dbReference>
<feature type="transmembrane region" description="Helical" evidence="1">
    <location>
        <begin position="323"/>
        <end position="345"/>
    </location>
</feature>
<evidence type="ECO:0000259" key="2">
    <source>
        <dbReference type="Pfam" id="PF00487"/>
    </source>
</evidence>
<accession>A0AAD5YP14</accession>
<feature type="transmembrane region" description="Helical" evidence="1">
    <location>
        <begin position="351"/>
        <end position="370"/>
    </location>
</feature>
<dbReference type="GO" id="GO:0006629">
    <property type="term" value="P:lipid metabolic process"/>
    <property type="evidence" value="ECO:0007669"/>
    <property type="project" value="InterPro"/>
</dbReference>
<proteinExistence type="predicted"/>
<dbReference type="GO" id="GO:0016491">
    <property type="term" value="F:oxidoreductase activity"/>
    <property type="evidence" value="ECO:0007669"/>
    <property type="project" value="InterPro"/>
</dbReference>
<keyword evidence="1" id="KW-0472">Membrane</keyword>
<protein>
    <recommendedName>
        <fullName evidence="2">Fatty acid desaturase domain-containing protein</fullName>
    </recommendedName>
</protein>
<sequence>MEIAKLVDHEAWSLPAVPHGGCEHGPLDERRRQVDEQMLVTMRAGECLGHGNLARELWWFGTAPLLWTFDRARGMAERGIPKRQVCESWRAPGKWQWRPTGSPATATLNRSEAQPEGKVAIQGARPDDNLTSAHQHGIPDSYRTDLNQTGSEKPHATQCYWGLSLWTILFYKAATYIPTLSRVLVASYGFSRATALGVKWTLWAAYWWWESVALAGWWCLVDTSLSIDIKKATNSVERDENYVPLTRKDYGLPDEKHCQPLDYHEIFEETPIYTLGRMLAMQLLGWQFYLFRNTLGSPQYPPGANHFLPSSPLFKPHERNGIIASNIGLAVMVTLLGIFASNVGFTGFIKFYFIPYLLANHWIVMLTFLHHTDPTLPHYRNKEWTWVRGAFATVDRPLLGPVGRFFLHNVSHDHIAHHIFSNIPFYNQPQVTEILKQLLKDDYNYDSTNTFYALYRSFSECCFIEDDGDIVFYKNRDGKALRTLASASTE</sequence>
<evidence type="ECO:0000313" key="3">
    <source>
        <dbReference type="EMBL" id="KAJ3492009.1"/>
    </source>
</evidence>
<feature type="domain" description="Fatty acid desaturase" evidence="2">
    <location>
        <begin position="270"/>
        <end position="443"/>
    </location>
</feature>
<reference evidence="3" key="1">
    <citation type="submission" date="2022-07" db="EMBL/GenBank/DDBJ databases">
        <title>Genome Sequence of Physisporinus lineatus.</title>
        <authorList>
            <person name="Buettner E."/>
        </authorList>
    </citation>
    <scope>NUCLEOTIDE SEQUENCE</scope>
    <source>
        <strain evidence="3">VT162</strain>
    </source>
</reference>
<dbReference type="InterPro" id="IPR005804">
    <property type="entry name" value="FA_desaturase_dom"/>
</dbReference>